<dbReference type="HOGENOM" id="CLU_087656_0_0_1"/>
<dbReference type="GeneID" id="20521011"/>
<keyword evidence="2" id="KW-1185">Reference proteome</keyword>
<dbReference type="SUPFAM" id="SSF50998">
    <property type="entry name" value="Quinoprotein alcohol dehydrogenase-like"/>
    <property type="match status" value="1"/>
</dbReference>
<protein>
    <submittedName>
        <fullName evidence="1">Uncharacterized protein</fullName>
    </submittedName>
</protein>
<evidence type="ECO:0000313" key="2">
    <source>
        <dbReference type="Proteomes" id="UP000010094"/>
    </source>
</evidence>
<evidence type="ECO:0000313" key="1">
    <source>
        <dbReference type="EMBL" id="AFN82720.1"/>
    </source>
</evidence>
<accession>I7ADR6</accession>
<sequence length="304" mass="33863">MTLINIFHMDIFNLGLNDFFVIKNILYMLFRRIQLPNKPLVISSLGDSIYIGDARGYVYEMKPPYITPMVIFQSPGPVSALAIGKQVYYGNWDGDVGIVGGRKINLGNQIVKCMAIHKGRIYVSVGLMIYSLTLGLEIECSYEVKHKVLCMSDFQGSIYCGMGVPFLLRIHNGVEIIGRSLHDTSIFCICGEYTGSADGRVLRQDYSDLDNAEEIYKGDSWIRSMYNQYLFSDGRSVMADLDKLKGNGGGGIKPIYSHEEDVVGVVKVGGKIISIGLDYCYCVFEITPSLSIEEEMEIAELMNG</sequence>
<gene>
    <name evidence="1" type="ordered locus">EROM_030990</name>
</gene>
<proteinExistence type="predicted"/>
<organism evidence="1 2">
    <name type="scientific">Encephalitozoon romaleae (strain SJ-2008)</name>
    <name type="common">Microsporidian parasite</name>
    <dbReference type="NCBI Taxonomy" id="1178016"/>
    <lineage>
        <taxon>Eukaryota</taxon>
        <taxon>Fungi</taxon>
        <taxon>Fungi incertae sedis</taxon>
        <taxon>Microsporidia</taxon>
        <taxon>Unikaryonidae</taxon>
        <taxon>Encephalitozoon</taxon>
    </lineage>
</organism>
<dbReference type="VEuPathDB" id="MicrosporidiaDB:EROM_030990"/>
<dbReference type="EMBL" id="CP003520">
    <property type="protein sequence ID" value="AFN82720.1"/>
    <property type="molecule type" value="Genomic_DNA"/>
</dbReference>
<dbReference type="OrthoDB" id="2195891at2759"/>
<name>I7ADR6_ENCRO</name>
<dbReference type="Proteomes" id="UP000010094">
    <property type="component" value="Chromosome III"/>
</dbReference>
<dbReference type="RefSeq" id="XP_009264217.1">
    <property type="nucleotide sequence ID" value="XM_009265942.1"/>
</dbReference>
<dbReference type="InterPro" id="IPR011047">
    <property type="entry name" value="Quinoprotein_ADH-like_sf"/>
</dbReference>
<reference evidence="1 2" key="1">
    <citation type="journal article" date="2012" name="Proc. Natl. Acad. Sci. U.S.A.">
        <title>Gain and loss of multiple functionally related, horizontally transferred genes in the reduced genomes of two microsporidian parasites.</title>
        <authorList>
            <person name="Pombert J.-F."/>
            <person name="Selman M."/>
            <person name="Burki F."/>
            <person name="Bardell F.T."/>
            <person name="Farinelli L."/>
            <person name="Solter L.F."/>
            <person name="Whitman D.W."/>
            <person name="Weiss L.M."/>
            <person name="Corradi N."/>
            <person name="Keeling P.J."/>
        </authorList>
    </citation>
    <scope>NUCLEOTIDE SEQUENCE [LARGE SCALE GENOMIC DNA]</scope>
    <source>
        <strain evidence="1 2">SJ-2008</strain>
    </source>
</reference>
<dbReference type="AlphaFoldDB" id="I7ADR6"/>
<dbReference type="KEGG" id="ero:EROM_030990"/>